<evidence type="ECO:0000256" key="1">
    <source>
        <dbReference type="ARBA" id="ARBA00004370"/>
    </source>
</evidence>
<feature type="region of interest" description="Disordered" evidence="5">
    <location>
        <begin position="1"/>
        <end position="56"/>
    </location>
</feature>
<dbReference type="InterPro" id="IPR010920">
    <property type="entry name" value="LSM_dom_sf"/>
</dbReference>
<dbReference type="Gene3D" id="1.10.238.10">
    <property type="entry name" value="EF-hand"/>
    <property type="match status" value="1"/>
</dbReference>
<feature type="compositionally biased region" description="Basic and acidic residues" evidence="5">
    <location>
        <begin position="1"/>
        <end position="22"/>
    </location>
</feature>
<dbReference type="PANTHER" id="PTHR31323">
    <property type="entry name" value="MECHANOSENSITIVE ION CHANNEL PROTEIN MSY2"/>
    <property type="match status" value="1"/>
</dbReference>
<proteinExistence type="predicted"/>
<dbReference type="GO" id="GO:0005509">
    <property type="term" value="F:calcium ion binding"/>
    <property type="evidence" value="ECO:0007669"/>
    <property type="project" value="InterPro"/>
</dbReference>
<evidence type="ECO:0000313" key="8">
    <source>
        <dbReference type="EMBL" id="EPS97609.1"/>
    </source>
</evidence>
<dbReference type="InParanoid" id="S8FGT4"/>
<evidence type="ECO:0000256" key="3">
    <source>
        <dbReference type="ARBA" id="ARBA00022989"/>
    </source>
</evidence>
<dbReference type="HOGENOM" id="CLU_010480_3_0_1"/>
<dbReference type="InterPro" id="IPR006685">
    <property type="entry name" value="MscS_channel_2nd"/>
</dbReference>
<dbReference type="Proteomes" id="UP000015241">
    <property type="component" value="Unassembled WGS sequence"/>
</dbReference>
<dbReference type="eggNOG" id="KOG4629">
    <property type="taxonomic scope" value="Eukaryota"/>
</dbReference>
<protein>
    <recommendedName>
        <fullName evidence="7">EF-hand domain-containing protein</fullName>
    </recommendedName>
</protein>
<feature type="region of interest" description="Disordered" evidence="5">
    <location>
        <begin position="741"/>
        <end position="796"/>
    </location>
</feature>
<feature type="transmembrane region" description="Helical" evidence="6">
    <location>
        <begin position="112"/>
        <end position="132"/>
    </location>
</feature>
<evidence type="ECO:0000256" key="2">
    <source>
        <dbReference type="ARBA" id="ARBA00022692"/>
    </source>
</evidence>
<sequence length="796" mass="89373">MWSEDKDQKREDSLDREPKRQDFGSYPASEPGHGYPGMHQRTETADSDRQENRRSGSWDILGGMRRLEHSYVEFDPRRASQAHLAYAEGDMPKNTFVKVYNYLLNVSIITRWTLYIIPILALLWIPGILSFTAYPHATVWGVRLLWWSIWLTVVWVGWWAARAVSLVLPHMARHTIGIVAVGARRYIDWLQPLGRYIALFAWSLAVWVSFNPLVNTRREPGATAGDAQALSTAARIFFAVLESAVILLAEKVAIQTIATKFHERSYAERVAAQKFAVRTLVTLYRHSSDIPWRSDTLKEEAGDGTHARRRGRFLKRALHGVKVAATTTTTALGNVASEIAGSSVLQPNSPQAVIKTVLESANKSRQLARRLFYSFAKTGAQSMTVQDIARFFATPEDADAAFALFDRDMNGDATRDEVEIACMECHREQLSIEHSMRDLDSAVGRLDNILMTVYLFIVVLLLAVAFEAQLLTLATTTGTFILSLSWLVGSSFVETLTSIVFLFVKHPYDVGDRISVDKVEYTVKEIRLLSTIMIDGGGCSVQAPHSVLNTKFILNMRRSAQMSEKFTFDVAYATTFEQVEKLRELMLAFVKSERRDFQPSFDITIVDFPEQASMTLSADIRYKSNWQQGALKATRRNRWITALKTALKEAQVYGPKGAPDPPPPVDRVTLVPWETVEEGDRKAREEAEAKARMAGKRSDTTVLREEVAAMQMPQQWALSDHDAIIMDDSRDVFDQDTVVGSFSSSRAPSPRQRFAPMPTAQVATPSPLSRNTSAEEIELQAPQNRPPAQARSQSSK</sequence>
<evidence type="ECO:0000313" key="9">
    <source>
        <dbReference type="Proteomes" id="UP000015241"/>
    </source>
</evidence>
<keyword evidence="3 6" id="KW-1133">Transmembrane helix</keyword>
<dbReference type="SUPFAM" id="SSF50182">
    <property type="entry name" value="Sm-like ribonucleoproteins"/>
    <property type="match status" value="1"/>
</dbReference>
<name>S8FGT4_FOMSC</name>
<evidence type="ECO:0000256" key="6">
    <source>
        <dbReference type="SAM" id="Phobius"/>
    </source>
</evidence>
<keyword evidence="2 6" id="KW-0812">Transmembrane</keyword>
<feature type="transmembrane region" description="Helical" evidence="6">
    <location>
        <begin position="453"/>
        <end position="474"/>
    </location>
</feature>
<dbReference type="EMBL" id="KE504174">
    <property type="protein sequence ID" value="EPS97609.1"/>
    <property type="molecule type" value="Genomic_DNA"/>
</dbReference>
<dbReference type="FunCoup" id="S8FGT4">
    <property type="interactions" value="4"/>
</dbReference>
<evidence type="ECO:0000256" key="5">
    <source>
        <dbReference type="SAM" id="MobiDB-lite"/>
    </source>
</evidence>
<feature type="domain" description="EF-hand" evidence="7">
    <location>
        <begin position="393"/>
        <end position="428"/>
    </location>
</feature>
<gene>
    <name evidence="8" type="ORF">FOMPIDRAFT_1031872</name>
</gene>
<dbReference type="GO" id="GO:0016020">
    <property type="term" value="C:membrane"/>
    <property type="evidence" value="ECO:0007669"/>
    <property type="project" value="UniProtKB-SubCell"/>
</dbReference>
<keyword evidence="4 6" id="KW-0472">Membrane</keyword>
<dbReference type="Pfam" id="PF25886">
    <property type="entry name" value="Msy1"/>
    <property type="match status" value="1"/>
</dbReference>
<organism evidence="8 9">
    <name type="scientific">Fomitopsis schrenkii</name>
    <name type="common">Brown rot fungus</name>
    <dbReference type="NCBI Taxonomy" id="2126942"/>
    <lineage>
        <taxon>Eukaryota</taxon>
        <taxon>Fungi</taxon>
        <taxon>Dikarya</taxon>
        <taxon>Basidiomycota</taxon>
        <taxon>Agaricomycotina</taxon>
        <taxon>Agaricomycetes</taxon>
        <taxon>Polyporales</taxon>
        <taxon>Fomitopsis</taxon>
    </lineage>
</organism>
<accession>S8FGT4</accession>
<dbReference type="PROSITE" id="PS50222">
    <property type="entry name" value="EF_HAND_2"/>
    <property type="match status" value="1"/>
</dbReference>
<dbReference type="Gene3D" id="2.30.30.60">
    <property type="match status" value="1"/>
</dbReference>
<feature type="transmembrane region" description="Helical" evidence="6">
    <location>
        <begin position="144"/>
        <end position="161"/>
    </location>
</feature>
<dbReference type="InterPro" id="IPR058650">
    <property type="entry name" value="Msy1/2-like"/>
</dbReference>
<dbReference type="InterPro" id="IPR023408">
    <property type="entry name" value="MscS_beta-dom_sf"/>
</dbReference>
<dbReference type="STRING" id="743788.S8FGT4"/>
<dbReference type="OrthoDB" id="544685at2759"/>
<dbReference type="Pfam" id="PF00924">
    <property type="entry name" value="MS_channel_2nd"/>
    <property type="match status" value="1"/>
</dbReference>
<dbReference type="GO" id="GO:0005262">
    <property type="term" value="F:calcium channel activity"/>
    <property type="evidence" value="ECO:0007669"/>
    <property type="project" value="TreeGrafter"/>
</dbReference>
<feature type="compositionally biased region" description="Polar residues" evidence="5">
    <location>
        <begin position="761"/>
        <end position="774"/>
    </location>
</feature>
<feature type="transmembrane region" description="Helical" evidence="6">
    <location>
        <begin position="480"/>
        <end position="504"/>
    </location>
</feature>
<dbReference type="GO" id="GO:0006874">
    <property type="term" value="P:intracellular calcium ion homeostasis"/>
    <property type="evidence" value="ECO:0007669"/>
    <property type="project" value="TreeGrafter"/>
</dbReference>
<dbReference type="InterPro" id="IPR002048">
    <property type="entry name" value="EF_hand_dom"/>
</dbReference>
<keyword evidence="9" id="KW-1185">Reference proteome</keyword>
<evidence type="ECO:0000259" key="7">
    <source>
        <dbReference type="PROSITE" id="PS50222"/>
    </source>
</evidence>
<dbReference type="PANTHER" id="PTHR31323:SF15">
    <property type="entry name" value="MECHANOSENSITIVE ION CHANNEL PROTEIN MSY1"/>
    <property type="match status" value="1"/>
</dbReference>
<dbReference type="AlphaFoldDB" id="S8FGT4"/>
<comment type="subcellular location">
    <subcellularLocation>
        <location evidence="1">Membrane</location>
    </subcellularLocation>
</comment>
<reference evidence="8 9" key="1">
    <citation type="journal article" date="2012" name="Science">
        <title>The Paleozoic origin of enzymatic lignin decomposition reconstructed from 31 fungal genomes.</title>
        <authorList>
            <person name="Floudas D."/>
            <person name="Binder M."/>
            <person name="Riley R."/>
            <person name="Barry K."/>
            <person name="Blanchette R.A."/>
            <person name="Henrissat B."/>
            <person name="Martinez A.T."/>
            <person name="Otillar R."/>
            <person name="Spatafora J.W."/>
            <person name="Yadav J.S."/>
            <person name="Aerts A."/>
            <person name="Benoit I."/>
            <person name="Boyd A."/>
            <person name="Carlson A."/>
            <person name="Copeland A."/>
            <person name="Coutinho P.M."/>
            <person name="de Vries R.P."/>
            <person name="Ferreira P."/>
            <person name="Findley K."/>
            <person name="Foster B."/>
            <person name="Gaskell J."/>
            <person name="Glotzer D."/>
            <person name="Gorecki P."/>
            <person name="Heitman J."/>
            <person name="Hesse C."/>
            <person name="Hori C."/>
            <person name="Igarashi K."/>
            <person name="Jurgens J.A."/>
            <person name="Kallen N."/>
            <person name="Kersten P."/>
            <person name="Kohler A."/>
            <person name="Kuees U."/>
            <person name="Kumar T.K.A."/>
            <person name="Kuo A."/>
            <person name="LaButti K."/>
            <person name="Larrondo L.F."/>
            <person name="Lindquist E."/>
            <person name="Ling A."/>
            <person name="Lombard V."/>
            <person name="Lucas S."/>
            <person name="Lundell T."/>
            <person name="Martin R."/>
            <person name="McLaughlin D.J."/>
            <person name="Morgenstern I."/>
            <person name="Morin E."/>
            <person name="Murat C."/>
            <person name="Nagy L.G."/>
            <person name="Nolan M."/>
            <person name="Ohm R.A."/>
            <person name="Patyshakuliyeva A."/>
            <person name="Rokas A."/>
            <person name="Ruiz-Duenas F.J."/>
            <person name="Sabat G."/>
            <person name="Salamov A."/>
            <person name="Samejima M."/>
            <person name="Schmutz J."/>
            <person name="Slot J.C."/>
            <person name="St John F."/>
            <person name="Stenlid J."/>
            <person name="Sun H."/>
            <person name="Sun S."/>
            <person name="Syed K."/>
            <person name="Tsang A."/>
            <person name="Wiebenga A."/>
            <person name="Young D."/>
            <person name="Pisabarro A."/>
            <person name="Eastwood D.C."/>
            <person name="Martin F."/>
            <person name="Cullen D."/>
            <person name="Grigoriev I.V."/>
            <person name="Hibbett D.S."/>
        </authorList>
    </citation>
    <scope>NUCLEOTIDE SEQUENCE</scope>
    <source>
        <strain evidence="9">FP-58527</strain>
    </source>
</reference>
<evidence type="ECO:0000256" key="4">
    <source>
        <dbReference type="ARBA" id="ARBA00023136"/>
    </source>
</evidence>
<feature type="compositionally biased region" description="Basic and acidic residues" evidence="5">
    <location>
        <begin position="40"/>
        <end position="56"/>
    </location>
</feature>